<evidence type="ECO:0000313" key="3">
    <source>
        <dbReference type="EMBL" id="OXU28023.1"/>
    </source>
</evidence>
<dbReference type="Pfam" id="PF16012">
    <property type="entry name" value="DUF4780"/>
    <property type="match status" value="1"/>
</dbReference>
<dbReference type="InterPro" id="IPR031961">
    <property type="entry name" value="DUF4780"/>
</dbReference>
<gene>
    <name evidence="3" type="ORF">TSAR_010409</name>
</gene>
<feature type="compositionally biased region" description="Basic and acidic residues" evidence="1">
    <location>
        <begin position="21"/>
        <end position="36"/>
    </location>
</feature>
<keyword evidence="4" id="KW-1185">Reference proteome</keyword>
<protein>
    <recommendedName>
        <fullName evidence="2">DUF4780 domain-containing protein</fullName>
    </recommendedName>
</protein>
<accession>A0A232FC29</accession>
<comment type="caution">
    <text evidence="3">The sequence shown here is derived from an EMBL/GenBank/DDBJ whole genome shotgun (WGS) entry which is preliminary data.</text>
</comment>
<proteinExistence type="predicted"/>
<dbReference type="EMBL" id="NNAY01000491">
    <property type="protein sequence ID" value="OXU28023.1"/>
    <property type="molecule type" value="Genomic_DNA"/>
</dbReference>
<sequence>MREDLQQKLLPLAGAPQCTAGRRDRGPKGREKPERSWRRRQGLGTFREPSLSHPRHTTVVSAGGERTPGGVKRRKDADSTPPANPASKRPNIETDVLAARVVDPLTRAVICEGYPDEELTAQQLALVSESVQAEVDKIDAGQWPEFDDSFVKLGAIIVLASNTFSRDWLEEITPRLRPWKGAKLALVEMSALRKPRRAKRAPHLQI</sequence>
<name>A0A232FC29_9HYME</name>
<reference evidence="3 4" key="1">
    <citation type="journal article" date="2017" name="Curr. Biol.">
        <title>The Evolution of Venom by Co-option of Single-Copy Genes.</title>
        <authorList>
            <person name="Martinson E.O."/>
            <person name="Mrinalini"/>
            <person name="Kelkar Y.D."/>
            <person name="Chang C.H."/>
            <person name="Werren J.H."/>
        </authorList>
    </citation>
    <scope>NUCLEOTIDE SEQUENCE [LARGE SCALE GENOMIC DNA]</scope>
    <source>
        <strain evidence="3 4">Alberta</strain>
        <tissue evidence="3">Whole body</tissue>
    </source>
</reference>
<organism evidence="3 4">
    <name type="scientific">Trichomalopsis sarcophagae</name>
    <dbReference type="NCBI Taxonomy" id="543379"/>
    <lineage>
        <taxon>Eukaryota</taxon>
        <taxon>Metazoa</taxon>
        <taxon>Ecdysozoa</taxon>
        <taxon>Arthropoda</taxon>
        <taxon>Hexapoda</taxon>
        <taxon>Insecta</taxon>
        <taxon>Pterygota</taxon>
        <taxon>Neoptera</taxon>
        <taxon>Endopterygota</taxon>
        <taxon>Hymenoptera</taxon>
        <taxon>Apocrita</taxon>
        <taxon>Proctotrupomorpha</taxon>
        <taxon>Chalcidoidea</taxon>
        <taxon>Pteromalidae</taxon>
        <taxon>Pteromalinae</taxon>
        <taxon>Trichomalopsis</taxon>
    </lineage>
</organism>
<dbReference type="AlphaFoldDB" id="A0A232FC29"/>
<feature type="region of interest" description="Disordered" evidence="1">
    <location>
        <begin position="1"/>
        <end position="91"/>
    </location>
</feature>
<dbReference type="Proteomes" id="UP000215335">
    <property type="component" value="Unassembled WGS sequence"/>
</dbReference>
<feature type="domain" description="DUF4780" evidence="2">
    <location>
        <begin position="103"/>
        <end position="197"/>
    </location>
</feature>
<evidence type="ECO:0000259" key="2">
    <source>
        <dbReference type="Pfam" id="PF16012"/>
    </source>
</evidence>
<dbReference type="OrthoDB" id="7701458at2759"/>
<evidence type="ECO:0000313" key="4">
    <source>
        <dbReference type="Proteomes" id="UP000215335"/>
    </source>
</evidence>
<evidence type="ECO:0000256" key="1">
    <source>
        <dbReference type="SAM" id="MobiDB-lite"/>
    </source>
</evidence>